<dbReference type="OrthoDB" id="4113332at2"/>
<keyword evidence="6" id="KW-1185">Reference proteome</keyword>
<feature type="compositionally biased region" description="Low complexity" evidence="2">
    <location>
        <begin position="71"/>
        <end position="93"/>
    </location>
</feature>
<name>L7KH67_9ACTN</name>
<accession>L7KH67</accession>
<dbReference type="eggNOG" id="ENOG5034C14">
    <property type="taxonomic scope" value="Bacteria"/>
</dbReference>
<feature type="domain" description="Lsr2 dimerization" evidence="3">
    <location>
        <begin position="1"/>
        <end position="65"/>
    </location>
</feature>
<dbReference type="AlphaFoldDB" id="L7KH67"/>
<dbReference type="GO" id="GO:0003677">
    <property type="term" value="F:DNA binding"/>
    <property type="evidence" value="ECO:0007669"/>
    <property type="project" value="UniProtKB-KW"/>
</dbReference>
<feature type="region of interest" description="Disordered" evidence="2">
    <location>
        <begin position="63"/>
        <end position="94"/>
    </location>
</feature>
<proteinExistence type="predicted"/>
<organism evidence="5 6">
    <name type="scientific">Gordonia aichiensis NBRC 108223</name>
    <dbReference type="NCBI Taxonomy" id="1220583"/>
    <lineage>
        <taxon>Bacteria</taxon>
        <taxon>Bacillati</taxon>
        <taxon>Actinomycetota</taxon>
        <taxon>Actinomycetes</taxon>
        <taxon>Mycobacteriales</taxon>
        <taxon>Gordoniaceae</taxon>
        <taxon>Gordonia</taxon>
    </lineage>
</organism>
<gene>
    <name evidence="5" type="ORF">GOACH_03_00490</name>
</gene>
<evidence type="ECO:0000259" key="3">
    <source>
        <dbReference type="Pfam" id="PF11774"/>
    </source>
</evidence>
<evidence type="ECO:0000256" key="1">
    <source>
        <dbReference type="ARBA" id="ARBA00023125"/>
    </source>
</evidence>
<dbReference type="STRING" id="1220583.GOACH_03_00490"/>
<evidence type="ECO:0000313" key="6">
    <source>
        <dbReference type="Proteomes" id="UP000010988"/>
    </source>
</evidence>
<dbReference type="GO" id="GO:0016746">
    <property type="term" value="F:acyltransferase activity"/>
    <property type="evidence" value="ECO:0007669"/>
    <property type="project" value="InterPro"/>
</dbReference>
<dbReference type="Gene3D" id="4.10.320.10">
    <property type="entry name" value="E3-binding domain"/>
    <property type="match status" value="1"/>
</dbReference>
<sequence length="124" mass="13436">MATIRSVAFVDDLDGREIDLDDVHTVLWSWLGVEYQLDISSANLDKVENGRVTVAKLLEASTRVGGRKQSTAPRVSKRAAAAASPKGGTASTGDIREWAIEEGYEVGPRGRLPKEIIEAYEAAH</sequence>
<dbReference type="InterPro" id="IPR042261">
    <property type="entry name" value="Lsr2-like_dimerization"/>
</dbReference>
<dbReference type="RefSeq" id="WP_005169533.1">
    <property type="nucleotide sequence ID" value="NZ_BANR01000003.1"/>
</dbReference>
<dbReference type="Proteomes" id="UP000010988">
    <property type="component" value="Unassembled WGS sequence"/>
</dbReference>
<evidence type="ECO:0000259" key="4">
    <source>
        <dbReference type="Pfam" id="PF23359"/>
    </source>
</evidence>
<reference evidence="5 6" key="1">
    <citation type="submission" date="2012-12" db="EMBL/GenBank/DDBJ databases">
        <title>Whole genome shotgun sequence of Gordonia aichiensis NBRC 108223.</title>
        <authorList>
            <person name="Isaki-Nakamura S."/>
            <person name="Hosoyama A."/>
            <person name="Tsuchikane K."/>
            <person name="Ando Y."/>
            <person name="Baba S."/>
            <person name="Ohji S."/>
            <person name="Hamada M."/>
            <person name="Tamura T."/>
            <person name="Yamazoe A."/>
            <person name="Yamazaki S."/>
            <person name="Fujita N."/>
        </authorList>
    </citation>
    <scope>NUCLEOTIDE SEQUENCE [LARGE SCALE GENOMIC DNA]</scope>
    <source>
        <strain evidence="5 6">NBRC 108223</strain>
    </source>
</reference>
<dbReference type="EMBL" id="BANR01000003">
    <property type="protein sequence ID" value="GAC47033.1"/>
    <property type="molecule type" value="Genomic_DNA"/>
</dbReference>
<feature type="domain" description="Lsr2 DNA-binding" evidence="4">
    <location>
        <begin position="90"/>
        <end position="123"/>
    </location>
</feature>
<dbReference type="InterPro" id="IPR036625">
    <property type="entry name" value="E3-bd_dom_sf"/>
</dbReference>
<evidence type="ECO:0000256" key="2">
    <source>
        <dbReference type="SAM" id="MobiDB-lite"/>
    </source>
</evidence>
<dbReference type="InterPro" id="IPR055370">
    <property type="entry name" value="Lsr2_DNA-bd"/>
</dbReference>
<comment type="caution">
    <text evidence="5">The sequence shown here is derived from an EMBL/GenBank/DDBJ whole genome shotgun (WGS) entry which is preliminary data.</text>
</comment>
<dbReference type="Pfam" id="PF11774">
    <property type="entry name" value="Lsr2"/>
    <property type="match status" value="1"/>
</dbReference>
<dbReference type="InterPro" id="IPR024412">
    <property type="entry name" value="Lsr2_dim_dom"/>
</dbReference>
<dbReference type="Gene3D" id="3.30.60.230">
    <property type="entry name" value="Lsr2, dimerization domain"/>
    <property type="match status" value="1"/>
</dbReference>
<protein>
    <submittedName>
        <fullName evidence="5">Putative LSR2-like protein</fullName>
    </submittedName>
</protein>
<evidence type="ECO:0000313" key="5">
    <source>
        <dbReference type="EMBL" id="GAC47033.1"/>
    </source>
</evidence>
<dbReference type="Pfam" id="PF23359">
    <property type="entry name" value="Lsr2_DNA-bd"/>
    <property type="match status" value="1"/>
</dbReference>
<keyword evidence="1" id="KW-0238">DNA-binding</keyword>